<accession>A0A3D9BK79</accession>
<dbReference type="GO" id="GO:0003700">
    <property type="term" value="F:DNA-binding transcription factor activity"/>
    <property type="evidence" value="ECO:0007669"/>
    <property type="project" value="TreeGrafter"/>
</dbReference>
<dbReference type="Pfam" id="PF02082">
    <property type="entry name" value="Rrf2"/>
    <property type="match status" value="1"/>
</dbReference>
<dbReference type="Gene3D" id="1.10.10.10">
    <property type="entry name" value="Winged helix-like DNA-binding domain superfamily/Winged helix DNA-binding domain"/>
    <property type="match status" value="1"/>
</dbReference>
<dbReference type="SUPFAM" id="SSF46785">
    <property type="entry name" value="Winged helix' DNA-binding domain"/>
    <property type="match status" value="1"/>
</dbReference>
<comment type="caution">
    <text evidence="2">The sequence shown here is derived from an EMBL/GenBank/DDBJ whole genome shotgun (WGS) entry which is preliminary data.</text>
</comment>
<dbReference type="EMBL" id="QOHR01000042">
    <property type="protein sequence ID" value="REC53933.1"/>
    <property type="molecule type" value="Genomic_DNA"/>
</dbReference>
<keyword evidence="1" id="KW-0238">DNA-binding</keyword>
<dbReference type="InterPro" id="IPR036388">
    <property type="entry name" value="WH-like_DNA-bd_sf"/>
</dbReference>
<dbReference type="OrthoDB" id="9795923at2"/>
<dbReference type="RefSeq" id="WP_115981982.1">
    <property type="nucleotide sequence ID" value="NZ_QOHR01000042.1"/>
</dbReference>
<dbReference type="GO" id="GO:0005829">
    <property type="term" value="C:cytosol"/>
    <property type="evidence" value="ECO:0007669"/>
    <property type="project" value="TreeGrafter"/>
</dbReference>
<evidence type="ECO:0000256" key="1">
    <source>
        <dbReference type="ARBA" id="ARBA00023125"/>
    </source>
</evidence>
<organism evidence="2 3">
    <name type="scientific">Rhodosalinus sediminis</name>
    <dbReference type="NCBI Taxonomy" id="1940533"/>
    <lineage>
        <taxon>Bacteria</taxon>
        <taxon>Pseudomonadati</taxon>
        <taxon>Pseudomonadota</taxon>
        <taxon>Alphaproteobacteria</taxon>
        <taxon>Rhodobacterales</taxon>
        <taxon>Paracoccaceae</taxon>
        <taxon>Rhodosalinus</taxon>
    </lineage>
</organism>
<dbReference type="Proteomes" id="UP000257131">
    <property type="component" value="Unassembled WGS sequence"/>
</dbReference>
<protein>
    <submittedName>
        <fullName evidence="2">Rrf2 family transcriptional regulator</fullName>
    </submittedName>
</protein>
<reference evidence="2 3" key="1">
    <citation type="journal article" date="2017" name="Int. J. Syst. Evol. Microbiol.">
        <title>Rhodosalinus sediminis gen. nov., sp. nov., isolated from marine saltern.</title>
        <authorList>
            <person name="Guo L.Y."/>
            <person name="Ling S.K."/>
            <person name="Li C.M."/>
            <person name="Chen G.J."/>
            <person name="Du Z.J."/>
        </authorList>
    </citation>
    <scope>NUCLEOTIDE SEQUENCE [LARGE SCALE GENOMIC DNA]</scope>
    <source>
        <strain evidence="2 3">WDN1C137</strain>
    </source>
</reference>
<sequence>MRLTKFSDYAIRVLILAASRPERNITVEEAAAVYDISAAHLKKVVRALTQAGFLDGVRGPGGGVHLRRPPAEIGLGDVVRRTEPDFALVECQRPDNACRITGLCTLPAILSEATQAMLAVLDRYTLADIAVTPEAIDARLADPAWRPDAER</sequence>
<dbReference type="InterPro" id="IPR036390">
    <property type="entry name" value="WH_DNA-bd_sf"/>
</dbReference>
<dbReference type="AlphaFoldDB" id="A0A3D9BK79"/>
<dbReference type="NCBIfam" id="TIGR00738">
    <property type="entry name" value="rrf2_super"/>
    <property type="match status" value="1"/>
</dbReference>
<evidence type="ECO:0000313" key="2">
    <source>
        <dbReference type="EMBL" id="REC53933.1"/>
    </source>
</evidence>
<dbReference type="InterPro" id="IPR000944">
    <property type="entry name" value="Tscrpt_reg_Rrf2"/>
</dbReference>
<dbReference type="PANTHER" id="PTHR33221">
    <property type="entry name" value="WINGED HELIX-TURN-HELIX TRANSCRIPTIONAL REGULATOR, RRF2 FAMILY"/>
    <property type="match status" value="1"/>
</dbReference>
<gene>
    <name evidence="2" type="ORF">DRV84_14520</name>
</gene>
<keyword evidence="3" id="KW-1185">Reference proteome</keyword>
<dbReference type="PROSITE" id="PS51197">
    <property type="entry name" value="HTH_RRF2_2"/>
    <property type="match status" value="1"/>
</dbReference>
<proteinExistence type="predicted"/>
<name>A0A3D9BK79_9RHOB</name>
<evidence type="ECO:0000313" key="3">
    <source>
        <dbReference type="Proteomes" id="UP000257131"/>
    </source>
</evidence>
<dbReference type="PANTHER" id="PTHR33221:SF4">
    <property type="entry name" value="HTH-TYPE TRANSCRIPTIONAL REPRESSOR NSRR"/>
    <property type="match status" value="1"/>
</dbReference>
<dbReference type="GO" id="GO:0003677">
    <property type="term" value="F:DNA binding"/>
    <property type="evidence" value="ECO:0007669"/>
    <property type="project" value="UniProtKB-KW"/>
</dbReference>